<dbReference type="EMBL" id="ML734590">
    <property type="protein sequence ID" value="KAB8247344.1"/>
    <property type="molecule type" value="Genomic_DNA"/>
</dbReference>
<proteinExistence type="predicted"/>
<evidence type="ECO:0000313" key="1">
    <source>
        <dbReference type="EMBL" id="KAB8247344.1"/>
    </source>
</evidence>
<sequence length="102" mass="11067">MTIMWTVASTRIPGFLHGTTVPLFDPICHSFGVCIVEDRLAEPVTAFATLMVYPRILFISRVHSYGDGNLLAGPSSGFTGSIVASSVAVDFMEVEREECVVQ</sequence>
<dbReference type="Proteomes" id="UP000325434">
    <property type="component" value="Unassembled WGS sequence"/>
</dbReference>
<protein>
    <submittedName>
        <fullName evidence="1">Uncharacterized protein</fullName>
    </submittedName>
</protein>
<accession>A0A5N6H0K7</accession>
<gene>
    <name evidence="1" type="ORF">BDV35DRAFT_379896</name>
</gene>
<dbReference type="AlphaFoldDB" id="A0A5N6H0K7"/>
<dbReference type="VEuPathDB" id="FungiDB:F9C07_1931"/>
<organism evidence="1">
    <name type="scientific">Aspergillus flavus</name>
    <dbReference type="NCBI Taxonomy" id="5059"/>
    <lineage>
        <taxon>Eukaryota</taxon>
        <taxon>Fungi</taxon>
        <taxon>Dikarya</taxon>
        <taxon>Ascomycota</taxon>
        <taxon>Pezizomycotina</taxon>
        <taxon>Eurotiomycetes</taxon>
        <taxon>Eurotiomycetidae</taxon>
        <taxon>Eurotiales</taxon>
        <taxon>Aspergillaceae</taxon>
        <taxon>Aspergillus</taxon>
        <taxon>Aspergillus subgen. Circumdati</taxon>
    </lineage>
</organism>
<reference evidence="1" key="1">
    <citation type="submission" date="2019-04" db="EMBL/GenBank/DDBJ databases">
        <title>Friends and foes A comparative genomics study of 23 Aspergillus species from section Flavi.</title>
        <authorList>
            <consortium name="DOE Joint Genome Institute"/>
            <person name="Kjaerbolling I."/>
            <person name="Vesth T."/>
            <person name="Frisvad J.C."/>
            <person name="Nybo J.L."/>
            <person name="Theobald S."/>
            <person name="Kildgaard S."/>
            <person name="Isbrandt T."/>
            <person name="Kuo A."/>
            <person name="Sato A."/>
            <person name="Lyhne E.K."/>
            <person name="Kogle M.E."/>
            <person name="Wiebenga A."/>
            <person name="Kun R.S."/>
            <person name="Lubbers R.J."/>
            <person name="Makela M.R."/>
            <person name="Barry K."/>
            <person name="Chovatia M."/>
            <person name="Clum A."/>
            <person name="Daum C."/>
            <person name="Haridas S."/>
            <person name="He G."/>
            <person name="LaButti K."/>
            <person name="Lipzen A."/>
            <person name="Mondo S."/>
            <person name="Riley R."/>
            <person name="Salamov A."/>
            <person name="Simmons B.A."/>
            <person name="Magnuson J.K."/>
            <person name="Henrissat B."/>
            <person name="Mortensen U.H."/>
            <person name="Larsen T.O."/>
            <person name="Devries R.P."/>
            <person name="Grigoriev I.V."/>
            <person name="Machida M."/>
            <person name="Baker S.E."/>
            <person name="Andersen M.R."/>
        </authorList>
    </citation>
    <scope>NUCLEOTIDE SEQUENCE [LARGE SCALE GENOMIC DNA]</scope>
    <source>
        <strain evidence="1">CBS 121.62</strain>
    </source>
</reference>
<name>A0A5N6H0K7_ASPFL</name>